<protein>
    <recommendedName>
        <fullName evidence="3">2-oxo-4-hydroxy-4-carboxy-5-ureidoimidazoline decarboxylase</fullName>
        <ecNumber evidence="3">4.1.1.97</ecNumber>
    </recommendedName>
</protein>
<comment type="caution">
    <text evidence="8">The sequence shown here is derived from an EMBL/GenBank/DDBJ whole genome shotgun (WGS) entry which is preliminary data.</text>
</comment>
<dbReference type="GO" id="GO:0051997">
    <property type="term" value="F:2-oxo-4-hydroxy-4-carboxy-5-ureidoimidazoline decarboxylase activity"/>
    <property type="evidence" value="ECO:0007669"/>
    <property type="project" value="UniProtKB-EC"/>
</dbReference>
<dbReference type="EC" id="4.1.1.97" evidence="3"/>
<evidence type="ECO:0000256" key="2">
    <source>
        <dbReference type="ARBA" id="ARBA00004754"/>
    </source>
</evidence>
<gene>
    <name evidence="8" type="ORF">ABS32_04140</name>
</gene>
<dbReference type="UniPathway" id="UPA00394">
    <property type="reaction ID" value="UER00652"/>
</dbReference>
<dbReference type="NCBIfam" id="TIGR03164">
    <property type="entry name" value="UHCUDC"/>
    <property type="match status" value="1"/>
</dbReference>
<evidence type="ECO:0000256" key="3">
    <source>
        <dbReference type="ARBA" id="ARBA00012257"/>
    </source>
</evidence>
<evidence type="ECO:0000313" key="9">
    <source>
        <dbReference type="Proteomes" id="UP000051557"/>
    </source>
</evidence>
<dbReference type="SUPFAM" id="SSF158694">
    <property type="entry name" value="UraD-Like"/>
    <property type="match status" value="1"/>
</dbReference>
<evidence type="ECO:0000256" key="1">
    <source>
        <dbReference type="ARBA" id="ARBA00001163"/>
    </source>
</evidence>
<proteinExistence type="predicted"/>
<evidence type="ECO:0000256" key="5">
    <source>
        <dbReference type="ARBA" id="ARBA00022793"/>
    </source>
</evidence>
<dbReference type="PANTHER" id="PTHR43466:SF1">
    <property type="entry name" value="2-OXO-4-HYDROXY-4-CARBOXY-5-UREIDOIMIDAZOLINE DECARBOXYLASE-RELATED"/>
    <property type="match status" value="1"/>
</dbReference>
<reference evidence="8 9" key="1">
    <citation type="submission" date="2015-10" db="EMBL/GenBank/DDBJ databases">
        <title>Metagenome-Assembled Genomes uncover a global brackish microbiome.</title>
        <authorList>
            <person name="Hugerth L.W."/>
            <person name="Larsson J."/>
            <person name="Alneberg J."/>
            <person name="Lindh M.V."/>
            <person name="Legrand C."/>
            <person name="Pinhassi J."/>
            <person name="Andersson A.F."/>
        </authorList>
    </citation>
    <scope>NUCLEOTIDE SEQUENCE [LARGE SCALE GENOMIC DNA]</scope>
    <source>
        <strain evidence="8">BACL9 MAG-120820-bin42</strain>
    </source>
</reference>
<evidence type="ECO:0000256" key="6">
    <source>
        <dbReference type="ARBA" id="ARBA00023239"/>
    </source>
</evidence>
<dbReference type="Pfam" id="PF09349">
    <property type="entry name" value="OHCU_decarbox"/>
    <property type="match status" value="1"/>
</dbReference>
<keyword evidence="6" id="KW-0456">Lyase</keyword>
<dbReference type="Gene3D" id="1.10.3330.10">
    <property type="entry name" value="Oxo-4-hydroxy-4-carboxy-5-ureidoimidazoline decarboxylase"/>
    <property type="match status" value="1"/>
</dbReference>
<sequence length="165" mass="18553">MKTPLQELNSLPIREFVHRLGGTFEHSPWVAEKAAEGRPYSYLDALHAAMVQIVQQSGEKTQLQLLNAHPDLVSRTILTAESESEQAAAGLTQLSPQEVEKFTNYNKAYREKFGFPFIICARLNNKEAILTAFPKRLAQSRSNEIATALEEIAKIARMRLDELIS</sequence>
<comment type="pathway">
    <text evidence="2">Purine metabolism; urate degradation; (S)-allantoin from urate: step 3/3.</text>
</comment>
<dbReference type="Proteomes" id="UP000051557">
    <property type="component" value="Unassembled WGS sequence"/>
</dbReference>
<name>A0A0R2X8Q7_9BACT</name>
<dbReference type="InterPro" id="IPR017580">
    <property type="entry name" value="OHCU_decarboxylase-1"/>
</dbReference>
<feature type="domain" description="Oxo-4-hydroxy-4-carboxy-5-ureidoimidazoline decarboxylase" evidence="7">
    <location>
        <begin position="9"/>
        <end position="161"/>
    </location>
</feature>
<dbReference type="GO" id="GO:0000255">
    <property type="term" value="P:allantoin metabolic process"/>
    <property type="evidence" value="ECO:0007669"/>
    <property type="project" value="InterPro"/>
</dbReference>
<dbReference type="InterPro" id="IPR036778">
    <property type="entry name" value="OHCU_decarboxylase_sf"/>
</dbReference>
<dbReference type="GO" id="GO:0019628">
    <property type="term" value="P:urate catabolic process"/>
    <property type="evidence" value="ECO:0007669"/>
    <property type="project" value="UniProtKB-UniPathway"/>
</dbReference>
<dbReference type="PANTHER" id="PTHR43466">
    <property type="entry name" value="2-OXO-4-HYDROXY-4-CARBOXY-5-UREIDOIMIDAZOLINE DECARBOXYLASE-RELATED"/>
    <property type="match status" value="1"/>
</dbReference>
<comment type="catalytic activity">
    <reaction evidence="1">
        <text>5-hydroxy-2-oxo-4-ureido-2,5-dihydro-1H-imidazole-5-carboxylate + H(+) = (S)-allantoin + CO2</text>
        <dbReference type="Rhea" id="RHEA:26301"/>
        <dbReference type="ChEBI" id="CHEBI:15378"/>
        <dbReference type="ChEBI" id="CHEBI:15678"/>
        <dbReference type="ChEBI" id="CHEBI:16526"/>
        <dbReference type="ChEBI" id="CHEBI:58639"/>
        <dbReference type="EC" id="4.1.1.97"/>
    </reaction>
</comment>
<dbReference type="InterPro" id="IPR018020">
    <property type="entry name" value="OHCU_decarboxylase"/>
</dbReference>
<dbReference type="AlphaFoldDB" id="A0A0R2X8Q7"/>
<keyword evidence="5" id="KW-0210">Decarboxylase</keyword>
<dbReference type="GO" id="GO:0006144">
    <property type="term" value="P:purine nucleobase metabolic process"/>
    <property type="evidence" value="ECO:0007669"/>
    <property type="project" value="UniProtKB-KW"/>
</dbReference>
<evidence type="ECO:0000259" key="7">
    <source>
        <dbReference type="Pfam" id="PF09349"/>
    </source>
</evidence>
<dbReference type="EMBL" id="LIDM01000133">
    <property type="protein sequence ID" value="KRP32317.1"/>
    <property type="molecule type" value="Genomic_DNA"/>
</dbReference>
<accession>A0A0R2X8Q7</accession>
<evidence type="ECO:0000313" key="8">
    <source>
        <dbReference type="EMBL" id="KRP32317.1"/>
    </source>
</evidence>
<keyword evidence="4" id="KW-0659">Purine metabolism</keyword>
<evidence type="ECO:0000256" key="4">
    <source>
        <dbReference type="ARBA" id="ARBA00022631"/>
    </source>
</evidence>
<organism evidence="8 9">
    <name type="scientific">Verrucomicrobia subdivision 6 bacterium BACL9 MAG-120820-bin42</name>
    <dbReference type="NCBI Taxonomy" id="1655634"/>
    <lineage>
        <taxon>Bacteria</taxon>
        <taxon>Pseudomonadati</taxon>
        <taxon>Verrucomicrobiota</taxon>
        <taxon>Verrucomicrobiia</taxon>
        <taxon>Verrucomicrobiales</taxon>
        <taxon>Verrucomicrobia subdivision 6</taxon>
    </lineage>
</organism>